<evidence type="ECO:0000313" key="3">
    <source>
        <dbReference type="EMBL" id="KAG7562873.1"/>
    </source>
</evidence>
<dbReference type="InterPro" id="IPR009060">
    <property type="entry name" value="UBA-like_sf"/>
</dbReference>
<protein>
    <recommendedName>
        <fullName evidence="2">UBA domain-containing protein</fullName>
    </recommendedName>
</protein>
<feature type="region of interest" description="Disordered" evidence="1">
    <location>
        <begin position="54"/>
        <end position="119"/>
    </location>
</feature>
<feature type="domain" description="UBA" evidence="2">
    <location>
        <begin position="119"/>
        <end position="157"/>
    </location>
</feature>
<dbReference type="PANTHER" id="PTHR15397">
    <property type="entry name" value="SODIUM-GLUCOSE COTRANSPORTER REGULATORY PROTEIN -RELATED"/>
    <property type="match status" value="1"/>
</dbReference>
<dbReference type="Proteomes" id="UP000812966">
    <property type="component" value="Unassembled WGS sequence"/>
</dbReference>
<gene>
    <name evidence="3" type="ORF">FFLO_01702</name>
</gene>
<dbReference type="AlphaFoldDB" id="A0A8K0JQL6"/>
<evidence type="ECO:0000313" key="4">
    <source>
        <dbReference type="Proteomes" id="UP000812966"/>
    </source>
</evidence>
<evidence type="ECO:0000259" key="2">
    <source>
        <dbReference type="PROSITE" id="PS50030"/>
    </source>
</evidence>
<dbReference type="EMBL" id="JABELV010000024">
    <property type="protein sequence ID" value="KAG7562873.1"/>
    <property type="molecule type" value="Genomic_DNA"/>
</dbReference>
<reference evidence="3" key="1">
    <citation type="submission" date="2020-04" db="EMBL/GenBank/DDBJ databases">
        <title>Analysis of mating type loci in Filobasidium floriforme.</title>
        <authorList>
            <person name="Nowrousian M."/>
        </authorList>
    </citation>
    <scope>NUCLEOTIDE SEQUENCE</scope>
    <source>
        <strain evidence="3">CBS 6242</strain>
    </source>
</reference>
<feature type="compositionally biased region" description="Low complexity" evidence="1">
    <location>
        <begin position="73"/>
        <end position="118"/>
    </location>
</feature>
<proteinExistence type="predicted"/>
<dbReference type="CDD" id="cd14310">
    <property type="entry name" value="UBA_cnDdi1_like"/>
    <property type="match status" value="1"/>
</dbReference>
<name>A0A8K0JQL6_9TREE</name>
<keyword evidence="4" id="KW-1185">Reference proteome</keyword>
<organism evidence="3 4">
    <name type="scientific">Filobasidium floriforme</name>
    <dbReference type="NCBI Taxonomy" id="5210"/>
    <lineage>
        <taxon>Eukaryota</taxon>
        <taxon>Fungi</taxon>
        <taxon>Dikarya</taxon>
        <taxon>Basidiomycota</taxon>
        <taxon>Agaricomycotina</taxon>
        <taxon>Tremellomycetes</taxon>
        <taxon>Filobasidiales</taxon>
        <taxon>Filobasidiaceae</taxon>
        <taxon>Filobasidium</taxon>
    </lineage>
</organism>
<dbReference type="OrthoDB" id="1047367at2759"/>
<accession>A0A8K0JQL6</accession>
<dbReference type="InterPro" id="IPR021109">
    <property type="entry name" value="Peptidase_aspartic_dom_sf"/>
</dbReference>
<dbReference type="InterPro" id="IPR015940">
    <property type="entry name" value="UBA"/>
</dbReference>
<dbReference type="Gene3D" id="1.10.8.10">
    <property type="entry name" value="DNA helicase RuvA subunit, C-terminal domain"/>
    <property type="match status" value="1"/>
</dbReference>
<dbReference type="SUPFAM" id="SSF46934">
    <property type="entry name" value="UBA-like"/>
    <property type="match status" value="1"/>
</dbReference>
<evidence type="ECO:0000256" key="1">
    <source>
        <dbReference type="SAM" id="MobiDB-lite"/>
    </source>
</evidence>
<dbReference type="PROSITE" id="PS50030">
    <property type="entry name" value="UBA"/>
    <property type="match status" value="1"/>
</dbReference>
<dbReference type="PANTHER" id="PTHR15397:SF3">
    <property type="entry name" value="DNA DAMAGE INDUCIBLE 1 HOMOLOG 2"/>
    <property type="match status" value="1"/>
</dbReference>
<sequence>MGTLQGRDVDLLFGLDMLKRHQACIDLEKNVLRIQGREVPFLAEHELPNKARQMEELAEEVDQASATGNLPLAPKAPSGAGTASGAATFSGAGQKLGGPSSSTAPGSAPSSASGSAGSKFPEASITAIMNLGVSREQAISTLEAAGGNVDVAASLLF</sequence>
<comment type="caution">
    <text evidence="3">The sequence shown here is derived from an EMBL/GenBank/DDBJ whole genome shotgun (WGS) entry which is preliminary data.</text>
</comment>
<dbReference type="Gene3D" id="2.40.70.10">
    <property type="entry name" value="Acid Proteases"/>
    <property type="match status" value="1"/>
</dbReference>